<dbReference type="Pfam" id="PF01339">
    <property type="entry name" value="CheB_methylest"/>
    <property type="match status" value="1"/>
</dbReference>
<accession>A0A7W4LJV5</accession>
<proteinExistence type="predicted"/>
<dbReference type="GO" id="GO:0008984">
    <property type="term" value="F:protein-glutamate methylesterase activity"/>
    <property type="evidence" value="ECO:0007669"/>
    <property type="project" value="UniProtKB-EC"/>
</dbReference>
<gene>
    <name evidence="6" type="ORF">H3H51_05040</name>
</gene>
<dbReference type="GO" id="GO:0000156">
    <property type="term" value="F:phosphorelay response regulator activity"/>
    <property type="evidence" value="ECO:0007669"/>
    <property type="project" value="InterPro"/>
</dbReference>
<sequence>MSVRAEVQIRGRLQAPLEALVIGASAGGVDALLRLLGGLPGDYRLPIVCVLHLPDNRDSLLVELFQRRLALPVQEAGDKDSLRAGTLYFAPPGYHLSIESDRSFSLSREEPRLFARPSIDILFESAADVFGPHLAGVLLTGASADGAAGLLQIQRSGGLALVQDPADAQVPVMPQAALALLTADFLLPLDGLHTLLAELDTPPC</sequence>
<evidence type="ECO:0000256" key="3">
    <source>
        <dbReference type="ARBA" id="ARBA00048267"/>
    </source>
</evidence>
<keyword evidence="7" id="KW-1185">Reference proteome</keyword>
<dbReference type="InterPro" id="IPR035909">
    <property type="entry name" value="CheB_C"/>
</dbReference>
<dbReference type="PANTHER" id="PTHR42872">
    <property type="entry name" value="PROTEIN-GLUTAMATE METHYLESTERASE/PROTEIN-GLUTAMINE GLUTAMINASE"/>
    <property type="match status" value="1"/>
</dbReference>
<name>A0A7W4LJV5_9GAMM</name>
<dbReference type="GO" id="GO:0006935">
    <property type="term" value="P:chemotaxis"/>
    <property type="evidence" value="ECO:0007669"/>
    <property type="project" value="UniProtKB-UniRule"/>
</dbReference>
<keyword evidence="1 4" id="KW-0378">Hydrolase</keyword>
<dbReference type="PANTHER" id="PTHR42872:SF6">
    <property type="entry name" value="PROTEIN-GLUTAMATE METHYLESTERASE_PROTEIN-GLUTAMINE GLUTAMINASE"/>
    <property type="match status" value="1"/>
</dbReference>
<reference evidence="6 7" key="1">
    <citation type="submission" date="2020-08" db="EMBL/GenBank/DDBJ databases">
        <authorList>
            <person name="Kim C.M."/>
        </authorList>
    </citation>
    <scope>NUCLEOTIDE SEQUENCE [LARGE SCALE GENOMIC DNA]</scope>
    <source>
        <strain evidence="6 7">UL070</strain>
    </source>
</reference>
<feature type="active site" evidence="4">
    <location>
        <position position="52"/>
    </location>
</feature>
<dbReference type="AlphaFoldDB" id="A0A7W4LJV5"/>
<evidence type="ECO:0000259" key="5">
    <source>
        <dbReference type="PROSITE" id="PS50122"/>
    </source>
</evidence>
<dbReference type="PROSITE" id="PS50122">
    <property type="entry name" value="CHEB"/>
    <property type="match status" value="1"/>
</dbReference>
<organism evidence="6 7">
    <name type="scientific">Aquipseudomonas ullengensis</name>
    <dbReference type="NCBI Taxonomy" id="2759166"/>
    <lineage>
        <taxon>Bacteria</taxon>
        <taxon>Pseudomonadati</taxon>
        <taxon>Pseudomonadota</taxon>
        <taxon>Gammaproteobacteria</taxon>
        <taxon>Pseudomonadales</taxon>
        <taxon>Pseudomonadaceae</taxon>
        <taxon>Aquipseudomonas</taxon>
    </lineage>
</organism>
<feature type="active site" evidence="4">
    <location>
        <position position="145"/>
    </location>
</feature>
<dbReference type="EMBL" id="JACJUD010000001">
    <property type="protein sequence ID" value="MBB2494377.1"/>
    <property type="molecule type" value="Genomic_DNA"/>
</dbReference>
<feature type="active site" evidence="4">
    <location>
        <position position="25"/>
    </location>
</feature>
<evidence type="ECO:0000313" key="7">
    <source>
        <dbReference type="Proteomes" id="UP000542720"/>
    </source>
</evidence>
<evidence type="ECO:0000313" key="6">
    <source>
        <dbReference type="EMBL" id="MBB2494377.1"/>
    </source>
</evidence>
<keyword evidence="4" id="KW-0145">Chemotaxis</keyword>
<protein>
    <recommendedName>
        <fullName evidence="2">protein-glutamate methylesterase</fullName>
        <ecNumber evidence="2">3.1.1.61</ecNumber>
    </recommendedName>
</protein>
<dbReference type="GO" id="GO:0005737">
    <property type="term" value="C:cytoplasm"/>
    <property type="evidence" value="ECO:0007669"/>
    <property type="project" value="InterPro"/>
</dbReference>
<dbReference type="EC" id="3.1.1.61" evidence="2"/>
<feature type="domain" description="CheB-type methylesterase" evidence="5">
    <location>
        <begin position="16"/>
        <end position="190"/>
    </location>
</feature>
<dbReference type="Gene3D" id="3.40.50.180">
    <property type="entry name" value="Methylesterase CheB, C-terminal domain"/>
    <property type="match status" value="1"/>
</dbReference>
<evidence type="ECO:0000256" key="4">
    <source>
        <dbReference type="PROSITE-ProRule" id="PRU00050"/>
    </source>
</evidence>
<evidence type="ECO:0000256" key="1">
    <source>
        <dbReference type="ARBA" id="ARBA00022801"/>
    </source>
</evidence>
<dbReference type="Proteomes" id="UP000542720">
    <property type="component" value="Unassembled WGS sequence"/>
</dbReference>
<comment type="caution">
    <text evidence="6">The sequence shown here is derived from an EMBL/GenBank/DDBJ whole genome shotgun (WGS) entry which is preliminary data.</text>
</comment>
<comment type="catalytic activity">
    <reaction evidence="3">
        <text>[protein]-L-glutamate 5-O-methyl ester + H2O = L-glutamyl-[protein] + methanol + H(+)</text>
        <dbReference type="Rhea" id="RHEA:23236"/>
        <dbReference type="Rhea" id="RHEA-COMP:10208"/>
        <dbReference type="Rhea" id="RHEA-COMP:10311"/>
        <dbReference type="ChEBI" id="CHEBI:15377"/>
        <dbReference type="ChEBI" id="CHEBI:15378"/>
        <dbReference type="ChEBI" id="CHEBI:17790"/>
        <dbReference type="ChEBI" id="CHEBI:29973"/>
        <dbReference type="ChEBI" id="CHEBI:82795"/>
        <dbReference type="EC" id="3.1.1.61"/>
    </reaction>
</comment>
<evidence type="ECO:0000256" key="2">
    <source>
        <dbReference type="ARBA" id="ARBA00039140"/>
    </source>
</evidence>
<dbReference type="InterPro" id="IPR000673">
    <property type="entry name" value="Sig_transdc_resp-reg_Me-estase"/>
</dbReference>
<dbReference type="CDD" id="cd16433">
    <property type="entry name" value="CheB"/>
    <property type="match status" value="1"/>
</dbReference>
<dbReference type="SUPFAM" id="SSF52738">
    <property type="entry name" value="Methylesterase CheB, C-terminal domain"/>
    <property type="match status" value="1"/>
</dbReference>
<dbReference type="RefSeq" id="WP_183087907.1">
    <property type="nucleotide sequence ID" value="NZ_JACJUD010000001.1"/>
</dbReference>